<dbReference type="STRING" id="1691903.A9B99_01675"/>
<dbReference type="EMBL" id="LYRP01000001">
    <property type="protein sequence ID" value="OAT78468.1"/>
    <property type="molecule type" value="Genomic_DNA"/>
</dbReference>
<proteinExistence type="predicted"/>
<name>A0A1B7L816_9ENTR</name>
<accession>A0A1B7L816</accession>
<sequence>MNTDLMPNFWKLSHGWKEFSFLDMVECIDEKLVYIHRTTAGKGQSSVSQAEEFVNAPIGDYFYLTHGNQGVYLLGQFTGPVNYFTKHSDGWMDRPFRLIHKANAREAYYGVEKWWTPNHNSTFVKVPHHEYDLFEELILTPYFNINLKEF</sequence>
<gene>
    <name evidence="1" type="ORF">A9B99_01675</name>
</gene>
<organism evidence="1 2">
    <name type="scientific">Mangrovibacter phragmitis</name>
    <dbReference type="NCBI Taxonomy" id="1691903"/>
    <lineage>
        <taxon>Bacteria</taxon>
        <taxon>Pseudomonadati</taxon>
        <taxon>Pseudomonadota</taxon>
        <taxon>Gammaproteobacteria</taxon>
        <taxon>Enterobacterales</taxon>
        <taxon>Enterobacteriaceae</taxon>
        <taxon>Mangrovibacter</taxon>
    </lineage>
</organism>
<dbReference type="OrthoDB" id="9781481at2"/>
<evidence type="ECO:0000313" key="1">
    <source>
        <dbReference type="EMBL" id="OAT78468.1"/>
    </source>
</evidence>
<dbReference type="Proteomes" id="UP000078225">
    <property type="component" value="Unassembled WGS sequence"/>
</dbReference>
<dbReference type="AlphaFoldDB" id="A0A1B7L816"/>
<comment type="caution">
    <text evidence="1">The sequence shown here is derived from an EMBL/GenBank/DDBJ whole genome shotgun (WGS) entry which is preliminary data.</text>
</comment>
<keyword evidence="2" id="KW-1185">Reference proteome</keyword>
<reference evidence="2" key="1">
    <citation type="submission" date="2016-05" db="EMBL/GenBank/DDBJ databases">
        <authorList>
            <person name="Behera P."/>
            <person name="Vaishampayan P."/>
            <person name="Singh N."/>
            <person name="Raina V."/>
            <person name="Suar M."/>
            <person name="Pattnaik A."/>
            <person name="Rastogi G."/>
        </authorList>
    </citation>
    <scope>NUCLEOTIDE SEQUENCE [LARGE SCALE GENOMIC DNA]</scope>
    <source>
        <strain evidence="2">MP23</strain>
    </source>
</reference>
<protein>
    <submittedName>
        <fullName evidence="1">Uncharacterized protein</fullName>
    </submittedName>
</protein>
<evidence type="ECO:0000313" key="2">
    <source>
        <dbReference type="Proteomes" id="UP000078225"/>
    </source>
</evidence>
<dbReference type="RefSeq" id="WP_001515207.1">
    <property type="nucleotide sequence ID" value="NZ_LYRP01000001.1"/>
</dbReference>